<dbReference type="InterPro" id="IPR036291">
    <property type="entry name" value="NAD(P)-bd_dom_sf"/>
</dbReference>
<reference evidence="2 3" key="1">
    <citation type="submission" date="2014-08" db="EMBL/GenBank/DDBJ databases">
        <authorList>
            <person name="Moulin Lionel"/>
        </authorList>
    </citation>
    <scope>NUCLEOTIDE SEQUENCE [LARGE SCALE GENOMIC DNA]</scope>
</reference>
<accession>A0A090EWY2</accession>
<dbReference type="FunFam" id="3.40.50.720:FF:000084">
    <property type="entry name" value="Short-chain dehydrogenase reductase"/>
    <property type="match status" value="1"/>
</dbReference>
<evidence type="ECO:0000256" key="1">
    <source>
        <dbReference type="ARBA" id="ARBA00006484"/>
    </source>
</evidence>
<organism evidence="2 3">
    <name type="scientific">Mesorhizobium plurifarium</name>
    <dbReference type="NCBI Taxonomy" id="69974"/>
    <lineage>
        <taxon>Bacteria</taxon>
        <taxon>Pseudomonadati</taxon>
        <taxon>Pseudomonadota</taxon>
        <taxon>Alphaproteobacteria</taxon>
        <taxon>Hyphomicrobiales</taxon>
        <taxon>Phyllobacteriaceae</taxon>
        <taxon>Mesorhizobium</taxon>
    </lineage>
</organism>
<dbReference type="GeneID" id="31890559"/>
<dbReference type="AlphaFoldDB" id="A0A090EWY2"/>
<sequence>MDLGLKGRNALVLGASKGLGRAVAKELLDEGARVAICARTAAALEQTAREIGATALVCDLAKPGAATELVERAKATLGAPDIVVVNTGGPPTAPFDEITIEQWRAAFDNLFMSAVEIVRAVLPSMREKKWGRVLFVTSIAAKEPINRFALSNSLRAGIHGLINTLSKEEAANGITFNALMPGYTLTERLADAKLDLEKVSQAIPARRIGRPEEFAALAAFLASDRASYITGQAVACDGGALWSI</sequence>
<dbReference type="EMBL" id="CCNB01000012">
    <property type="protein sequence ID" value="CDX36005.1"/>
    <property type="molecule type" value="Genomic_DNA"/>
</dbReference>
<dbReference type="Pfam" id="PF13561">
    <property type="entry name" value="adh_short_C2"/>
    <property type="match status" value="1"/>
</dbReference>
<dbReference type="SUPFAM" id="SSF51735">
    <property type="entry name" value="NAD(P)-binding Rossmann-fold domains"/>
    <property type="match status" value="1"/>
</dbReference>
<dbReference type="PANTHER" id="PTHR42879:SF6">
    <property type="entry name" value="NADPH-DEPENDENT REDUCTASE BACG"/>
    <property type="match status" value="1"/>
</dbReference>
<name>A0A090EWY2_MESPL</name>
<dbReference type="InterPro" id="IPR002347">
    <property type="entry name" value="SDR_fam"/>
</dbReference>
<comment type="similarity">
    <text evidence="1">Belongs to the short-chain dehydrogenases/reductases (SDR) family.</text>
</comment>
<gene>
    <name evidence="2" type="ORF">MPLDJ20_20398</name>
</gene>
<dbReference type="PRINTS" id="PR00081">
    <property type="entry name" value="GDHRDH"/>
</dbReference>
<dbReference type="PANTHER" id="PTHR42879">
    <property type="entry name" value="3-OXOACYL-(ACYL-CARRIER-PROTEIN) REDUCTASE"/>
    <property type="match status" value="1"/>
</dbReference>
<evidence type="ECO:0000313" key="2">
    <source>
        <dbReference type="EMBL" id="CDX36005.1"/>
    </source>
</evidence>
<dbReference type="Proteomes" id="UP000046373">
    <property type="component" value="Unassembled WGS sequence"/>
</dbReference>
<evidence type="ECO:0000313" key="3">
    <source>
        <dbReference type="Proteomes" id="UP000046373"/>
    </source>
</evidence>
<proteinExistence type="inferred from homology"/>
<protein>
    <submittedName>
        <fullName evidence="2">3-oxoacyl-(Acyl-carrier protein) reductase</fullName>
    </submittedName>
</protein>
<dbReference type="Gene3D" id="3.40.50.720">
    <property type="entry name" value="NAD(P)-binding Rossmann-like Domain"/>
    <property type="match status" value="1"/>
</dbReference>
<dbReference type="InterPro" id="IPR050259">
    <property type="entry name" value="SDR"/>
</dbReference>